<dbReference type="STRING" id="589924.Ferp_2490"/>
<evidence type="ECO:0000256" key="5">
    <source>
        <dbReference type="ARBA" id="ARBA00022692"/>
    </source>
</evidence>
<proteinExistence type="inferred from homology"/>
<keyword evidence="6" id="KW-0769">Symport</keyword>
<dbReference type="InterPro" id="IPR050277">
    <property type="entry name" value="Sodium:Solute_Symporter"/>
</dbReference>
<dbReference type="Gene3D" id="1.20.1730.10">
    <property type="entry name" value="Sodium/glucose cotransporter"/>
    <property type="match status" value="1"/>
</dbReference>
<reference evidence="14 15" key="2">
    <citation type="journal article" date="2011" name="Stand. Genomic Sci.">
        <title>Complete genome sequence of Ferroglobus placidus AEDII12DO.</title>
        <authorList>
            <person name="Anderson I."/>
            <person name="Risso C."/>
            <person name="Holmes D."/>
            <person name="Lucas S."/>
            <person name="Copeland A."/>
            <person name="Lapidus A."/>
            <person name="Cheng J.F."/>
            <person name="Bruce D."/>
            <person name="Goodwin L."/>
            <person name="Pitluck S."/>
            <person name="Saunders E."/>
            <person name="Brettin T."/>
            <person name="Detter J.C."/>
            <person name="Han C."/>
            <person name="Tapia R."/>
            <person name="Larimer F."/>
            <person name="Land M."/>
            <person name="Hauser L."/>
            <person name="Woyke T."/>
            <person name="Lovley D."/>
            <person name="Kyrpides N."/>
            <person name="Ivanova N."/>
        </authorList>
    </citation>
    <scope>NUCLEOTIDE SEQUENCE [LARGE SCALE GENOMIC DNA]</scope>
    <source>
        <strain evidence="15">DSM 10642 / AEDII12DO</strain>
    </source>
</reference>
<dbReference type="KEGG" id="fpl:Ferp_2490"/>
<keyword evidence="5 13" id="KW-0812">Transmembrane</keyword>
<evidence type="ECO:0000256" key="6">
    <source>
        <dbReference type="ARBA" id="ARBA00022847"/>
    </source>
</evidence>
<evidence type="ECO:0000313" key="15">
    <source>
        <dbReference type="Proteomes" id="UP000002613"/>
    </source>
</evidence>
<organism evidence="14 15">
    <name type="scientific">Ferroglobus placidus (strain DSM 10642 / AEDII12DO)</name>
    <dbReference type="NCBI Taxonomy" id="589924"/>
    <lineage>
        <taxon>Archaea</taxon>
        <taxon>Methanobacteriati</taxon>
        <taxon>Methanobacteriota</taxon>
        <taxon>Archaeoglobi</taxon>
        <taxon>Archaeoglobales</taxon>
        <taxon>Archaeoglobaceae</taxon>
        <taxon>Ferroglobus</taxon>
    </lineage>
</organism>
<evidence type="ECO:0000313" key="14">
    <source>
        <dbReference type="EMBL" id="ADC66597.1"/>
    </source>
</evidence>
<sequence length="451" mass="49136">MNSFYILLIAYIIAGTALAIYSRKYGFRTHEEYFIAGRNVSGVVSALTYAATTYSAFMMVGLVGLSYATGVGAAAFELFYLVGTLFLLSYFAPKMWRFAKENGVVTPAEMLSKKYGKAEGILASLIPVVALIPYTSAQIIGVSLILEKTVGLTFQNALVISVFLIAFWALIGGLRGVAWTDAVQGVIMLLAGFLALALALNFVEGNVLEESSSLGSLLQVPNKIWTVERFIALTVPWFFFALTNPQVVQRVFIPKSEKDLKRMVVLFGLFGLIYTFIVTFMGITLKIATVQGNFPEISYRDDVTPVFITKIPEYAGLIIALSILAAAITTANSIILSLASMISRDILREEGVFYGKIFVVILSVIVGIFAYFRLSYIVELSVMSSAILLCLLPATLGVFSERIKRARASIAAGFVAAIVFKLAGVMLYGVYALIVSSLVLAAENIKNREVR</sequence>
<feature type="transmembrane region" description="Helical" evidence="13">
    <location>
        <begin position="6"/>
        <end position="22"/>
    </location>
</feature>
<feature type="transmembrane region" description="Helical" evidence="13">
    <location>
        <begin position="120"/>
        <end position="146"/>
    </location>
</feature>
<evidence type="ECO:0000256" key="7">
    <source>
        <dbReference type="ARBA" id="ARBA00022989"/>
    </source>
</evidence>
<keyword evidence="15" id="KW-1185">Reference proteome</keyword>
<keyword evidence="3" id="KW-0813">Transport</keyword>
<dbReference type="Proteomes" id="UP000002613">
    <property type="component" value="Chromosome"/>
</dbReference>
<feature type="transmembrane region" description="Helical" evidence="13">
    <location>
        <begin position="380"/>
        <end position="399"/>
    </location>
</feature>
<dbReference type="GO" id="GO:0015293">
    <property type="term" value="F:symporter activity"/>
    <property type="evidence" value="ECO:0007669"/>
    <property type="project" value="UniProtKB-KW"/>
</dbReference>
<dbReference type="PANTHER" id="PTHR48086:SF3">
    <property type="entry name" value="SODIUM_PROLINE SYMPORTER"/>
    <property type="match status" value="1"/>
</dbReference>
<keyword evidence="7 13" id="KW-1133">Transmembrane helix</keyword>
<comment type="subcellular location">
    <subcellularLocation>
        <location evidence="1">Cell membrane</location>
        <topology evidence="1">Multi-pass membrane protein</topology>
    </subcellularLocation>
</comment>
<keyword evidence="9" id="KW-0406">Ion transport</keyword>
<dbReference type="OrthoDB" id="19182at2157"/>
<feature type="transmembrane region" description="Helical" evidence="13">
    <location>
        <begin position="314"/>
        <end position="339"/>
    </location>
</feature>
<reference evidence="15" key="1">
    <citation type="submission" date="2010-02" db="EMBL/GenBank/DDBJ databases">
        <title>Complete sequence of Ferroglobus placidus DSM 10642.</title>
        <authorList>
            <consortium name="US DOE Joint Genome Institute"/>
            <person name="Lucas S."/>
            <person name="Copeland A."/>
            <person name="Lapidus A."/>
            <person name="Cheng J.-F."/>
            <person name="Bruce D."/>
            <person name="Goodwin L."/>
            <person name="Pitluck S."/>
            <person name="Saunders E."/>
            <person name="Brettin T."/>
            <person name="Detter J.C."/>
            <person name="Han C."/>
            <person name="Tapia R."/>
            <person name="Larimer F."/>
            <person name="Land M."/>
            <person name="Hauser L."/>
            <person name="Kyrpides N."/>
            <person name="Ivanova N."/>
            <person name="Holmes D."/>
            <person name="Lovley D."/>
            <person name="Kyrpides N."/>
            <person name="Anderson I.J."/>
            <person name="Woyke T."/>
        </authorList>
    </citation>
    <scope>NUCLEOTIDE SEQUENCE [LARGE SCALE GENOMIC DNA]</scope>
    <source>
        <strain evidence="15">DSM 10642 / AEDII12DO</strain>
    </source>
</reference>
<comment type="similarity">
    <text evidence="2 12">Belongs to the sodium:solute symporter (SSF) (TC 2.A.21) family.</text>
</comment>
<gene>
    <name evidence="14" type="ordered locus">Ferp_2490</name>
</gene>
<keyword evidence="4" id="KW-1003">Cell membrane</keyword>
<evidence type="ECO:0000256" key="2">
    <source>
        <dbReference type="ARBA" id="ARBA00006434"/>
    </source>
</evidence>
<evidence type="ECO:0000256" key="9">
    <source>
        <dbReference type="ARBA" id="ARBA00023065"/>
    </source>
</evidence>
<feature type="transmembrane region" description="Helical" evidence="13">
    <location>
        <begin position="411"/>
        <end position="434"/>
    </location>
</feature>
<evidence type="ECO:0000256" key="4">
    <source>
        <dbReference type="ARBA" id="ARBA00022475"/>
    </source>
</evidence>
<name>D3S2A6_FERPA</name>
<dbReference type="EMBL" id="CP001899">
    <property type="protein sequence ID" value="ADC66597.1"/>
    <property type="molecule type" value="Genomic_DNA"/>
</dbReference>
<evidence type="ECO:0000256" key="10">
    <source>
        <dbReference type="ARBA" id="ARBA00023136"/>
    </source>
</evidence>
<dbReference type="AlphaFoldDB" id="D3S2A6"/>
<dbReference type="Pfam" id="PF00474">
    <property type="entry name" value="SSF"/>
    <property type="match status" value="1"/>
</dbReference>
<dbReference type="GeneID" id="8780032"/>
<evidence type="ECO:0000256" key="11">
    <source>
        <dbReference type="ARBA" id="ARBA00023201"/>
    </source>
</evidence>
<evidence type="ECO:0000256" key="12">
    <source>
        <dbReference type="RuleBase" id="RU362091"/>
    </source>
</evidence>
<feature type="transmembrane region" description="Helical" evidence="13">
    <location>
        <begin position="43"/>
        <end position="65"/>
    </location>
</feature>
<evidence type="ECO:0000256" key="13">
    <source>
        <dbReference type="SAM" id="Phobius"/>
    </source>
</evidence>
<keyword evidence="11" id="KW-0739">Sodium transport</keyword>
<evidence type="ECO:0000256" key="1">
    <source>
        <dbReference type="ARBA" id="ARBA00004651"/>
    </source>
</evidence>
<feature type="transmembrane region" description="Helical" evidence="13">
    <location>
        <begin position="152"/>
        <end position="171"/>
    </location>
</feature>
<protein>
    <submittedName>
        <fullName evidence="14">Na+/solute symporter</fullName>
    </submittedName>
</protein>
<keyword evidence="8" id="KW-0915">Sodium</keyword>
<accession>D3S2A6</accession>
<evidence type="ECO:0000256" key="3">
    <source>
        <dbReference type="ARBA" id="ARBA00022448"/>
    </source>
</evidence>
<feature type="transmembrane region" description="Helical" evidence="13">
    <location>
        <begin position="183"/>
        <end position="203"/>
    </location>
</feature>
<feature type="transmembrane region" description="Helical" evidence="13">
    <location>
        <begin position="223"/>
        <end position="242"/>
    </location>
</feature>
<evidence type="ECO:0000256" key="8">
    <source>
        <dbReference type="ARBA" id="ARBA00023053"/>
    </source>
</evidence>
<dbReference type="InterPro" id="IPR001734">
    <property type="entry name" value="Na/solute_symporter"/>
</dbReference>
<feature type="transmembrane region" description="Helical" evidence="13">
    <location>
        <begin position="351"/>
        <end position="374"/>
    </location>
</feature>
<dbReference type="GO" id="GO:0006814">
    <property type="term" value="P:sodium ion transport"/>
    <property type="evidence" value="ECO:0007669"/>
    <property type="project" value="UniProtKB-KW"/>
</dbReference>
<feature type="transmembrane region" description="Helical" evidence="13">
    <location>
        <begin position="71"/>
        <end position="92"/>
    </location>
</feature>
<dbReference type="GO" id="GO:0005886">
    <property type="term" value="C:plasma membrane"/>
    <property type="evidence" value="ECO:0007669"/>
    <property type="project" value="UniProtKB-SubCell"/>
</dbReference>
<dbReference type="HOGENOM" id="CLU_018808_15_0_2"/>
<feature type="transmembrane region" description="Helical" evidence="13">
    <location>
        <begin position="263"/>
        <end position="285"/>
    </location>
</feature>
<dbReference type="InterPro" id="IPR038377">
    <property type="entry name" value="Na/Glc_symporter_sf"/>
</dbReference>
<dbReference type="PROSITE" id="PS50283">
    <property type="entry name" value="NA_SOLUT_SYMP_3"/>
    <property type="match status" value="1"/>
</dbReference>
<dbReference type="eggNOG" id="arCOG01316">
    <property type="taxonomic scope" value="Archaea"/>
</dbReference>
<dbReference type="RefSeq" id="WP_012966930.1">
    <property type="nucleotide sequence ID" value="NC_013849.1"/>
</dbReference>
<keyword evidence="10 13" id="KW-0472">Membrane</keyword>
<dbReference type="PANTHER" id="PTHR48086">
    <property type="entry name" value="SODIUM/PROLINE SYMPORTER-RELATED"/>
    <property type="match status" value="1"/>
</dbReference>
<dbReference type="CDD" id="cd10322">
    <property type="entry name" value="SLC5sbd"/>
    <property type="match status" value="1"/>
</dbReference>
<dbReference type="PaxDb" id="589924-Ferp_2490"/>